<dbReference type="AlphaFoldDB" id="A0A8I2YZC3"/>
<keyword evidence="3 7" id="KW-0808">Transferase</keyword>
<dbReference type="OrthoDB" id="9927103at2759"/>
<dbReference type="GO" id="GO:0046872">
    <property type="term" value="F:metal ion binding"/>
    <property type="evidence" value="ECO:0007669"/>
    <property type="project" value="UniProtKB-KW"/>
</dbReference>
<reference evidence="8" key="1">
    <citation type="submission" date="2021-03" db="EMBL/GenBank/DDBJ databases">
        <title>Evolutionary innovations through gain and loss of genes in the ectomycorrhizal Boletales.</title>
        <authorList>
            <person name="Wu G."/>
            <person name="Miyauchi S."/>
            <person name="Morin E."/>
            <person name="Yang Z.-L."/>
            <person name="Xu J."/>
            <person name="Martin F.M."/>
        </authorList>
    </citation>
    <scope>NUCLEOTIDE SEQUENCE</scope>
    <source>
        <strain evidence="8">BR01</strain>
    </source>
</reference>
<keyword evidence="6" id="KW-0414">Isoprene biosynthesis</keyword>
<evidence type="ECO:0000256" key="4">
    <source>
        <dbReference type="ARBA" id="ARBA00022723"/>
    </source>
</evidence>
<dbReference type="InterPro" id="IPR008949">
    <property type="entry name" value="Isoprenoid_synthase_dom_sf"/>
</dbReference>
<evidence type="ECO:0000313" key="8">
    <source>
        <dbReference type="EMBL" id="KAG6380744.1"/>
    </source>
</evidence>
<evidence type="ECO:0000256" key="7">
    <source>
        <dbReference type="RuleBase" id="RU004466"/>
    </source>
</evidence>
<evidence type="ECO:0000256" key="5">
    <source>
        <dbReference type="ARBA" id="ARBA00022842"/>
    </source>
</evidence>
<dbReference type="Gene3D" id="1.10.600.10">
    <property type="entry name" value="Farnesyl Diphosphate Synthase"/>
    <property type="match status" value="1"/>
</dbReference>
<protein>
    <submittedName>
        <fullName evidence="8">Isoprenoid synthase domain-containing protein</fullName>
    </submittedName>
</protein>
<comment type="caution">
    <text evidence="8">The sequence shown here is derived from an EMBL/GenBank/DDBJ whole genome shotgun (WGS) entry which is preliminary data.</text>
</comment>
<dbReference type="GO" id="GO:0006744">
    <property type="term" value="P:ubiquinone biosynthetic process"/>
    <property type="evidence" value="ECO:0007669"/>
    <property type="project" value="TreeGrafter"/>
</dbReference>
<comment type="cofactor">
    <cofactor evidence="1">
        <name>Mg(2+)</name>
        <dbReference type="ChEBI" id="CHEBI:18420"/>
    </cofactor>
</comment>
<dbReference type="SUPFAM" id="SSF48576">
    <property type="entry name" value="Terpenoid synthases"/>
    <property type="match status" value="1"/>
</dbReference>
<dbReference type="InterPro" id="IPR000092">
    <property type="entry name" value="Polyprenyl_synt"/>
</dbReference>
<accession>A0A8I2YZC3</accession>
<evidence type="ECO:0000256" key="6">
    <source>
        <dbReference type="ARBA" id="ARBA00023229"/>
    </source>
</evidence>
<comment type="similarity">
    <text evidence="2 7">Belongs to the FPP/GGPP synthase family.</text>
</comment>
<keyword evidence="4" id="KW-0479">Metal-binding</keyword>
<dbReference type="PANTHER" id="PTHR12001:SF69">
    <property type="entry name" value="ALL TRANS-POLYPRENYL-DIPHOSPHATE SYNTHASE PDSS1"/>
    <property type="match status" value="1"/>
</dbReference>
<proteinExistence type="inferred from homology"/>
<evidence type="ECO:0000256" key="2">
    <source>
        <dbReference type="ARBA" id="ARBA00006706"/>
    </source>
</evidence>
<keyword evidence="5" id="KW-0460">Magnesium</keyword>
<dbReference type="GO" id="GO:0008299">
    <property type="term" value="P:isoprenoid biosynthetic process"/>
    <property type="evidence" value="ECO:0007669"/>
    <property type="project" value="UniProtKB-KW"/>
</dbReference>
<gene>
    <name evidence="8" type="ORF">JVT61DRAFT_5127</name>
</gene>
<dbReference type="PANTHER" id="PTHR12001">
    <property type="entry name" value="GERANYLGERANYL PYROPHOSPHATE SYNTHASE"/>
    <property type="match status" value="1"/>
</dbReference>
<keyword evidence="9" id="KW-1185">Reference proteome</keyword>
<evidence type="ECO:0000313" key="9">
    <source>
        <dbReference type="Proteomes" id="UP000683000"/>
    </source>
</evidence>
<evidence type="ECO:0000256" key="3">
    <source>
        <dbReference type="ARBA" id="ARBA00022679"/>
    </source>
</evidence>
<organism evidence="8 9">
    <name type="scientific">Boletus reticuloceps</name>
    <dbReference type="NCBI Taxonomy" id="495285"/>
    <lineage>
        <taxon>Eukaryota</taxon>
        <taxon>Fungi</taxon>
        <taxon>Dikarya</taxon>
        <taxon>Basidiomycota</taxon>
        <taxon>Agaricomycotina</taxon>
        <taxon>Agaricomycetes</taxon>
        <taxon>Agaricomycetidae</taxon>
        <taxon>Boletales</taxon>
        <taxon>Boletineae</taxon>
        <taxon>Boletaceae</taxon>
        <taxon>Boletoideae</taxon>
        <taxon>Boletus</taxon>
    </lineage>
</organism>
<evidence type="ECO:0000256" key="1">
    <source>
        <dbReference type="ARBA" id="ARBA00001946"/>
    </source>
</evidence>
<dbReference type="EMBL" id="JAGFBS010000002">
    <property type="protein sequence ID" value="KAG6380744.1"/>
    <property type="molecule type" value="Genomic_DNA"/>
</dbReference>
<dbReference type="GO" id="GO:1990234">
    <property type="term" value="C:transferase complex"/>
    <property type="evidence" value="ECO:0007669"/>
    <property type="project" value="TreeGrafter"/>
</dbReference>
<dbReference type="GO" id="GO:0004659">
    <property type="term" value="F:prenyltransferase activity"/>
    <property type="evidence" value="ECO:0007669"/>
    <property type="project" value="InterPro"/>
</dbReference>
<dbReference type="Proteomes" id="UP000683000">
    <property type="component" value="Unassembled WGS sequence"/>
</dbReference>
<sequence>MWSRATLVHLSRPAFASPQLARHARCDSTSVFATPYSSASSPHTHSQPLASANKVDPHALLKAEITHVRSSLLNLLGSSNPTLSDIASYYFHHPSKQLRPLVVLLFSRATNGLGSHFPLKLWFAEHSRLSTEQLDAPLSRPDVLNDYNSSMPDHAASFQSPFDLRLPPTHTFPSPPSSLCAKSAVSTPHLAHTLLPTQLRLAQIVEMMHIASLLHDDVSNKSDLRGGASSTPVAFDNKLTVLGGDFLLGRIIAALSQLGDNEVVELISTALVNLVEGEVLQMRGTDDETHVDLASLHAEPLHAELPCSDRWCTYLKKTYLKTASLMAKVPGLLSFLAVAERMRSGRRSHMPMA</sequence>
<dbReference type="Pfam" id="PF00348">
    <property type="entry name" value="polyprenyl_synt"/>
    <property type="match status" value="1"/>
</dbReference>
<name>A0A8I2YZC3_9AGAM</name>